<evidence type="ECO:0000313" key="2">
    <source>
        <dbReference type="EMBL" id="KAG1275076.1"/>
    </source>
</evidence>
<evidence type="ECO:0000256" key="1">
    <source>
        <dbReference type="SAM" id="MobiDB-lite"/>
    </source>
</evidence>
<comment type="caution">
    <text evidence="2">The sequence shown here is derived from an EMBL/GenBank/DDBJ whole genome shotgun (WGS) entry which is preliminary data.</text>
</comment>
<protein>
    <submittedName>
        <fullName evidence="2">Uncharacterized protein</fullName>
    </submittedName>
</protein>
<proteinExistence type="predicted"/>
<dbReference type="Proteomes" id="UP000716291">
    <property type="component" value="Unassembled WGS sequence"/>
</dbReference>
<accession>A0A9P6WSZ9</accession>
<keyword evidence="3" id="KW-1185">Reference proteome</keyword>
<name>A0A9P6WSZ9_RHIOR</name>
<sequence>MSPPHGLAGARFADHADDLSARDLHAGLGHHGVAVAGGQRQAVDIEQDGGCHTRLRMRGSSRSRKASPSRVRPSSDSEIARPGKMASQAAWPM</sequence>
<gene>
    <name evidence="2" type="ORF">G6F64_014978</name>
</gene>
<organism evidence="2 3">
    <name type="scientific">Rhizopus oryzae</name>
    <name type="common">Mucormycosis agent</name>
    <name type="synonym">Rhizopus arrhizus var. delemar</name>
    <dbReference type="NCBI Taxonomy" id="64495"/>
    <lineage>
        <taxon>Eukaryota</taxon>
        <taxon>Fungi</taxon>
        <taxon>Fungi incertae sedis</taxon>
        <taxon>Mucoromycota</taxon>
        <taxon>Mucoromycotina</taxon>
        <taxon>Mucoromycetes</taxon>
        <taxon>Mucorales</taxon>
        <taxon>Mucorineae</taxon>
        <taxon>Rhizopodaceae</taxon>
        <taxon>Rhizopus</taxon>
    </lineage>
</organism>
<dbReference type="AlphaFoldDB" id="A0A9P6WSZ9"/>
<feature type="compositionally biased region" description="Basic residues" evidence="1">
    <location>
        <begin position="53"/>
        <end position="67"/>
    </location>
</feature>
<feature type="region of interest" description="Disordered" evidence="1">
    <location>
        <begin position="39"/>
        <end position="93"/>
    </location>
</feature>
<reference evidence="2" key="1">
    <citation type="journal article" date="2020" name="Microb. Genom.">
        <title>Genetic diversity of clinical and environmental Mucorales isolates obtained from an investigation of mucormycosis cases among solid organ transplant recipients.</title>
        <authorList>
            <person name="Nguyen M.H."/>
            <person name="Kaul D."/>
            <person name="Muto C."/>
            <person name="Cheng S.J."/>
            <person name="Richter R.A."/>
            <person name="Bruno V.M."/>
            <person name="Liu G."/>
            <person name="Beyhan S."/>
            <person name="Sundermann A.J."/>
            <person name="Mounaud S."/>
            <person name="Pasculle A.W."/>
            <person name="Nierman W.C."/>
            <person name="Driscoll E."/>
            <person name="Cumbie R."/>
            <person name="Clancy C.J."/>
            <person name="Dupont C.L."/>
        </authorList>
    </citation>
    <scope>NUCLEOTIDE SEQUENCE</scope>
    <source>
        <strain evidence="2">GL11</strain>
    </source>
</reference>
<evidence type="ECO:0000313" key="3">
    <source>
        <dbReference type="Proteomes" id="UP000716291"/>
    </source>
</evidence>
<dbReference type="EMBL" id="JAANQT010010487">
    <property type="protein sequence ID" value="KAG1275076.1"/>
    <property type="molecule type" value="Genomic_DNA"/>
</dbReference>